<protein>
    <submittedName>
        <fullName evidence="2">Outer membrane beta-barrel protein</fullName>
    </submittedName>
</protein>
<evidence type="ECO:0000313" key="3">
    <source>
        <dbReference type="Proteomes" id="UP001174839"/>
    </source>
</evidence>
<organism evidence="2 3">
    <name type="scientific">Robiginitalea aurantiaca</name>
    <dbReference type="NCBI Taxonomy" id="3056915"/>
    <lineage>
        <taxon>Bacteria</taxon>
        <taxon>Pseudomonadati</taxon>
        <taxon>Bacteroidota</taxon>
        <taxon>Flavobacteriia</taxon>
        <taxon>Flavobacteriales</taxon>
        <taxon>Flavobacteriaceae</taxon>
        <taxon>Robiginitalea</taxon>
    </lineage>
</organism>
<feature type="region of interest" description="Disordered" evidence="1">
    <location>
        <begin position="75"/>
        <end position="146"/>
    </location>
</feature>
<keyword evidence="3" id="KW-1185">Reference proteome</keyword>
<reference evidence="2" key="1">
    <citation type="submission" date="2023-06" db="EMBL/GenBank/DDBJ databases">
        <title>Robiginitalea aurantiacus sp. nov. and Algoriphagus sediminis sp. nov., isolated from coastal sediment.</title>
        <authorList>
            <person name="Zhou Z.Y."/>
            <person name="An J."/>
            <person name="Jia Y.W."/>
            <person name="Du Z.J."/>
        </authorList>
    </citation>
    <scope>NUCLEOTIDE SEQUENCE</scope>
    <source>
        <strain evidence="2">M39</strain>
    </source>
</reference>
<accession>A0ABT7WAJ8</accession>
<comment type="caution">
    <text evidence="2">The sequence shown here is derived from an EMBL/GenBank/DDBJ whole genome shotgun (WGS) entry which is preliminary data.</text>
</comment>
<proteinExistence type="predicted"/>
<feature type="compositionally biased region" description="Basic and acidic residues" evidence="1">
    <location>
        <begin position="210"/>
        <end position="225"/>
    </location>
</feature>
<dbReference type="RefSeq" id="WP_289723310.1">
    <property type="nucleotide sequence ID" value="NZ_JAUDUY010000001.1"/>
</dbReference>
<evidence type="ECO:0000256" key="1">
    <source>
        <dbReference type="SAM" id="MobiDB-lite"/>
    </source>
</evidence>
<evidence type="ECO:0000313" key="2">
    <source>
        <dbReference type="EMBL" id="MDM9629943.1"/>
    </source>
</evidence>
<gene>
    <name evidence="2" type="ORF">QU605_00560</name>
</gene>
<dbReference type="EMBL" id="JAUDUY010000001">
    <property type="protein sequence ID" value="MDM9629943.1"/>
    <property type="molecule type" value="Genomic_DNA"/>
</dbReference>
<dbReference type="Proteomes" id="UP001174839">
    <property type="component" value="Unassembled WGS sequence"/>
</dbReference>
<sequence length="490" mass="53643">MDDRELEKLFQEQLEDYRENPDPRVWNRIHSSLDKKKPTRVIPLWWRWGAAAAVLAGMLFVINPWEDSESRIPAVTGTEVNQDARSPEKGDTPDLNTPPITPVPSEVVAGKDPEDVQPGKAEGKPGNLPGKKSTRPEMISTKENTPQVKTLLASESQMQKSPGEEEGKASNSLQFNGQADLATAVKKPGNPELDSKGTLPENDALPLLDSDQKNEREAEALASKEDGKKSIFEAIEDEDAVAEQADKGGKWMVGPSLAPVYFDSFGNGSPISPNFVNNSKSGSVNMSYGLQVAYKVSPKISIRSGIHRVDYGYNTNEVGFTSSPSARPSSLIRSISYSENSKSLVVHSTAGGAREPQQPTAVDISAPSPARQGQMVQEFGYLEVPVEMQYTLIDKKWGLNLIGGMSSLFLMDNSVSLESSGTITEVGESNNMNSLNFSTNLGFGLFYRLNPRLELNLLPMFKYQLNTFSQTEGSFRPYSVGVYSGLSFRF</sequence>
<name>A0ABT7WAJ8_9FLAO</name>
<feature type="region of interest" description="Disordered" evidence="1">
    <location>
        <begin position="185"/>
        <end position="225"/>
    </location>
</feature>